<organism evidence="12 13">
    <name type="scientific">Polarella glacialis</name>
    <name type="common">Dinoflagellate</name>
    <dbReference type="NCBI Taxonomy" id="89957"/>
    <lineage>
        <taxon>Eukaryota</taxon>
        <taxon>Sar</taxon>
        <taxon>Alveolata</taxon>
        <taxon>Dinophyceae</taxon>
        <taxon>Suessiales</taxon>
        <taxon>Suessiaceae</taxon>
        <taxon>Polarella</taxon>
    </lineage>
</organism>
<sequence length="828" mass="91600">MSAGYQATPQVVGLEGEEDALVFSQEDALVFSQEEGFDGLVEKPASATGHGKVRRSCLQTLYLCLGLLLGLLLGMLLAPGVATTIQHAWDSGPLLHEVQLTCPAAGQELLAKFWPQEGSVEILGFTAGWLLGAEGGVVMVTGGAGYIGSHMTLKLFEAGFDVLIVDNLSRGHLPVVRVLQAEACRLKRRMGFANVDLGRREMVNALLLATKPDFVFHFAGNAYVSESMREPLLYFRNVTENTLILMDAMEQAGSTNIIYSSSCATYGIPDQHHLPITEEVPQKPVSAYGKSKLMAEEMLLQWASSRPAVCVTILRYFNVFGADPLGRVGELPNVFGDHQDTRLSGALLDAVMGFSPAVKVYGTDYPTQDGTAERDYIHVWDLVDAHLRALQHSSKSCGPGNQSQILNLGLGKSVSVLTMIAAARALPGAKGFAVQYLPRRPGDPPRIWTAASKARSTLGWKPAFQDLTASLLTSLEFRRKNLAFFASPASAKKSTPIAAGAAQHQQQQKQQQQQQKQQQQQQHAQQLYGAPKWHPSKIPNASFDSDPWVVNRFSRPEASPRMCMQCIMIPGILTGSSYLRGTFVLQREYARRHGYDLYTLVSRLNETRPPSWLKVKSTQALIASGTTGCDYIFWMDGDAVIMNMSFKLESIIGYQGRPDTDLVISGDTLLVNVAQSLWKFTPFVYQLLEDIWNMGDIQLWETGALSSIIGGCKPSDDRGKKKKCYDVADRGWRDHDFGEKVVKLANATRLDEVIVNKSLKEHIQWVPKRLFNSYPLGLFWGYYSEKEPDFIVHLVAGGKAQMSKWQDISMRRHNITMPPDLMPPKKAR</sequence>
<gene>
    <name evidence="12" type="ORF">PGLA1383_LOCUS43783</name>
</gene>
<dbReference type="PANTHER" id="PTHR43725">
    <property type="entry name" value="UDP-GLUCOSE 4-EPIMERASE"/>
    <property type="match status" value="1"/>
</dbReference>
<dbReference type="InterPro" id="IPR036291">
    <property type="entry name" value="NAD(P)-bd_dom_sf"/>
</dbReference>
<dbReference type="Proteomes" id="UP000654075">
    <property type="component" value="Unassembled WGS sequence"/>
</dbReference>
<dbReference type="Gene3D" id="3.90.550.10">
    <property type="entry name" value="Spore Coat Polysaccharide Biosynthesis Protein SpsA, Chain A"/>
    <property type="match status" value="1"/>
</dbReference>
<accession>A0A813GU96</accession>
<reference evidence="12" key="1">
    <citation type="submission" date="2021-02" db="EMBL/GenBank/DDBJ databases">
        <authorList>
            <person name="Dougan E. K."/>
            <person name="Rhodes N."/>
            <person name="Thang M."/>
            <person name="Chan C."/>
        </authorList>
    </citation>
    <scope>NUCLEOTIDE SEQUENCE</scope>
</reference>
<proteinExistence type="inferred from homology"/>
<keyword evidence="5" id="KW-0808">Transferase</keyword>
<dbReference type="EMBL" id="CAJNNV010029070">
    <property type="protein sequence ID" value="CAE8626889.1"/>
    <property type="molecule type" value="Genomic_DNA"/>
</dbReference>
<dbReference type="GO" id="GO:0003978">
    <property type="term" value="F:UDP-glucose 4-epimerase activity"/>
    <property type="evidence" value="ECO:0007669"/>
    <property type="project" value="InterPro"/>
</dbReference>
<keyword evidence="10" id="KW-1133">Transmembrane helix</keyword>
<dbReference type="Gene3D" id="3.90.25.10">
    <property type="entry name" value="UDP-galactose 4-epimerase, domain 1"/>
    <property type="match status" value="1"/>
</dbReference>
<keyword evidence="10" id="KW-0812">Transmembrane</keyword>
<feature type="transmembrane region" description="Helical" evidence="10">
    <location>
        <begin position="61"/>
        <end position="82"/>
    </location>
</feature>
<keyword evidence="8" id="KW-0119">Carbohydrate metabolism</keyword>
<evidence type="ECO:0000256" key="9">
    <source>
        <dbReference type="SAM" id="MobiDB-lite"/>
    </source>
</evidence>
<dbReference type="Pfam" id="PF01370">
    <property type="entry name" value="Epimerase"/>
    <property type="match status" value="1"/>
</dbReference>
<keyword evidence="7" id="KW-0413">Isomerase</keyword>
<dbReference type="GO" id="GO:0006012">
    <property type="term" value="P:galactose metabolic process"/>
    <property type="evidence" value="ECO:0007669"/>
    <property type="project" value="InterPro"/>
</dbReference>
<evidence type="ECO:0000256" key="2">
    <source>
        <dbReference type="ARBA" id="ARBA00005664"/>
    </source>
</evidence>
<feature type="domain" description="NAD-dependent epimerase/dehydratase" evidence="11">
    <location>
        <begin position="138"/>
        <end position="395"/>
    </location>
</feature>
<evidence type="ECO:0000256" key="10">
    <source>
        <dbReference type="SAM" id="Phobius"/>
    </source>
</evidence>
<dbReference type="Pfam" id="PF05637">
    <property type="entry name" value="Glyco_transf_34"/>
    <property type="match status" value="1"/>
</dbReference>
<comment type="similarity">
    <text evidence="2">Belongs to the glycosyltransferase 34 family.</text>
</comment>
<keyword evidence="10" id="KW-0472">Membrane</keyword>
<keyword evidence="6" id="KW-0520">NAD</keyword>
<evidence type="ECO:0000256" key="8">
    <source>
        <dbReference type="ARBA" id="ARBA00023277"/>
    </source>
</evidence>
<evidence type="ECO:0000256" key="6">
    <source>
        <dbReference type="ARBA" id="ARBA00023027"/>
    </source>
</evidence>
<evidence type="ECO:0000256" key="3">
    <source>
        <dbReference type="ARBA" id="ARBA00007637"/>
    </source>
</evidence>
<dbReference type="AlphaFoldDB" id="A0A813GU96"/>
<dbReference type="Gene3D" id="3.40.50.720">
    <property type="entry name" value="NAD(P)-binding Rossmann-like Domain"/>
    <property type="match status" value="1"/>
</dbReference>
<evidence type="ECO:0000256" key="1">
    <source>
        <dbReference type="ARBA" id="ARBA00001911"/>
    </source>
</evidence>
<dbReference type="GO" id="GO:0016020">
    <property type="term" value="C:membrane"/>
    <property type="evidence" value="ECO:0007669"/>
    <property type="project" value="InterPro"/>
</dbReference>
<name>A0A813GU96_POLGL</name>
<comment type="caution">
    <text evidence="12">The sequence shown here is derived from an EMBL/GenBank/DDBJ whole genome shotgun (WGS) entry which is preliminary data.</text>
</comment>
<dbReference type="InterPro" id="IPR029044">
    <property type="entry name" value="Nucleotide-diphossugar_trans"/>
</dbReference>
<dbReference type="OrthoDB" id="9402762at2759"/>
<dbReference type="NCBIfam" id="TIGR01179">
    <property type="entry name" value="galE"/>
    <property type="match status" value="1"/>
</dbReference>
<dbReference type="PANTHER" id="PTHR43725:SF53">
    <property type="entry name" value="UDP-ARABINOSE 4-EPIMERASE 1"/>
    <property type="match status" value="1"/>
</dbReference>
<dbReference type="GO" id="GO:0016757">
    <property type="term" value="F:glycosyltransferase activity"/>
    <property type="evidence" value="ECO:0007669"/>
    <property type="project" value="UniProtKB-KW"/>
</dbReference>
<keyword evidence="13" id="KW-1185">Reference proteome</keyword>
<feature type="region of interest" description="Disordered" evidence="9">
    <location>
        <begin position="495"/>
        <end position="528"/>
    </location>
</feature>
<dbReference type="InterPro" id="IPR008630">
    <property type="entry name" value="Glyco_trans_34"/>
</dbReference>
<comment type="similarity">
    <text evidence="3">Belongs to the NAD(P)-dependent epimerase/dehydratase family.</text>
</comment>
<keyword evidence="4" id="KW-0328">Glycosyltransferase</keyword>
<evidence type="ECO:0000256" key="5">
    <source>
        <dbReference type="ARBA" id="ARBA00022679"/>
    </source>
</evidence>
<evidence type="ECO:0000256" key="7">
    <source>
        <dbReference type="ARBA" id="ARBA00023235"/>
    </source>
</evidence>
<feature type="compositionally biased region" description="Low complexity" evidence="9">
    <location>
        <begin position="495"/>
        <end position="526"/>
    </location>
</feature>
<protein>
    <recommendedName>
        <fullName evidence="11">NAD-dependent epimerase/dehydratase domain-containing protein</fullName>
    </recommendedName>
</protein>
<evidence type="ECO:0000256" key="4">
    <source>
        <dbReference type="ARBA" id="ARBA00022676"/>
    </source>
</evidence>
<dbReference type="InterPro" id="IPR005886">
    <property type="entry name" value="UDP_G4E"/>
</dbReference>
<evidence type="ECO:0000259" key="11">
    <source>
        <dbReference type="Pfam" id="PF01370"/>
    </source>
</evidence>
<comment type="cofactor">
    <cofactor evidence="1">
        <name>NAD(+)</name>
        <dbReference type="ChEBI" id="CHEBI:57540"/>
    </cofactor>
</comment>
<evidence type="ECO:0000313" key="13">
    <source>
        <dbReference type="Proteomes" id="UP000654075"/>
    </source>
</evidence>
<dbReference type="SUPFAM" id="SSF51735">
    <property type="entry name" value="NAD(P)-binding Rossmann-fold domains"/>
    <property type="match status" value="1"/>
</dbReference>
<dbReference type="InterPro" id="IPR001509">
    <property type="entry name" value="Epimerase_deHydtase"/>
</dbReference>
<evidence type="ECO:0000313" key="12">
    <source>
        <dbReference type="EMBL" id="CAE8626889.1"/>
    </source>
</evidence>